<evidence type="ECO:0000313" key="8">
    <source>
        <dbReference type="Proteomes" id="UP001589854"/>
    </source>
</evidence>
<dbReference type="InterPro" id="IPR007371">
    <property type="entry name" value="TPK_catalytic"/>
</dbReference>
<keyword evidence="8" id="KW-1185">Reference proteome</keyword>
<dbReference type="GO" id="GO:0004788">
    <property type="term" value="F:thiamine diphosphokinase activity"/>
    <property type="evidence" value="ECO:0007669"/>
    <property type="project" value="UniProtKB-EC"/>
</dbReference>
<sequence length="215" mass="24124">MQTLALVAGGPLEELPDLNAFNNEETKWIGIDKGLLYIINAGIDPYHAFGDFDSISDSEKENLKKLSPQLSIFSAEKDKTDTELALDWAVQQQEYSKIILFGATGGRIDHMLGNIQLLIKYKNINKTIEVIDRQNQMRLYQPGTYEMKKLADKKYISFLPVSEKVKGITLKGFKYPLTSCQIELGSTLCISNELIHQAGTFSFLDGILLGIRSKD</sequence>
<evidence type="ECO:0000256" key="5">
    <source>
        <dbReference type="NCBIfam" id="TIGR01378"/>
    </source>
</evidence>
<dbReference type="InterPro" id="IPR006282">
    <property type="entry name" value="Thi_PPkinase"/>
</dbReference>
<name>A0ABV6GC59_9BACI</name>
<evidence type="ECO:0000256" key="3">
    <source>
        <dbReference type="ARBA" id="ARBA00022777"/>
    </source>
</evidence>
<evidence type="ECO:0000313" key="7">
    <source>
        <dbReference type="EMBL" id="MFC0271250.1"/>
    </source>
</evidence>
<dbReference type="NCBIfam" id="TIGR01378">
    <property type="entry name" value="thi_PPkinase"/>
    <property type="match status" value="1"/>
</dbReference>
<reference evidence="7 8" key="1">
    <citation type="submission" date="2024-09" db="EMBL/GenBank/DDBJ databases">
        <authorList>
            <person name="Sun Q."/>
            <person name="Mori K."/>
        </authorList>
    </citation>
    <scope>NUCLEOTIDE SEQUENCE [LARGE SCALE GENOMIC DNA]</scope>
    <source>
        <strain evidence="7 8">CCM 7228</strain>
    </source>
</reference>
<keyword evidence="3" id="KW-0418">Kinase</keyword>
<keyword evidence="2" id="KW-0547">Nucleotide-binding</keyword>
<dbReference type="RefSeq" id="WP_378932077.1">
    <property type="nucleotide sequence ID" value="NZ_JBHLVO010000004.1"/>
</dbReference>
<dbReference type="Proteomes" id="UP001589854">
    <property type="component" value="Unassembled WGS sequence"/>
</dbReference>
<protein>
    <recommendedName>
        <fullName evidence="5">Thiamine diphosphokinase</fullName>
        <ecNumber evidence="5">2.7.6.2</ecNumber>
    </recommendedName>
</protein>
<dbReference type="Gene3D" id="3.40.50.10240">
    <property type="entry name" value="Thiamin pyrophosphokinase, catalytic domain"/>
    <property type="match status" value="1"/>
</dbReference>
<dbReference type="InterPro" id="IPR007373">
    <property type="entry name" value="Thiamin_PyroPKinase_B1-bd"/>
</dbReference>
<keyword evidence="4" id="KW-0067">ATP-binding</keyword>
<dbReference type="PANTHER" id="PTHR41299:SF1">
    <property type="entry name" value="THIAMINE PYROPHOSPHOKINASE"/>
    <property type="match status" value="1"/>
</dbReference>
<evidence type="ECO:0000259" key="6">
    <source>
        <dbReference type="SMART" id="SM00983"/>
    </source>
</evidence>
<dbReference type="SUPFAM" id="SSF63999">
    <property type="entry name" value="Thiamin pyrophosphokinase, catalytic domain"/>
    <property type="match status" value="1"/>
</dbReference>
<gene>
    <name evidence="7" type="ORF">ACFFIX_07275</name>
</gene>
<accession>A0ABV6GC59</accession>
<dbReference type="InterPro" id="IPR036371">
    <property type="entry name" value="TPK_B1-bd_sf"/>
</dbReference>
<proteinExistence type="predicted"/>
<keyword evidence="1 7" id="KW-0808">Transferase</keyword>
<organism evidence="7 8">
    <name type="scientific">Metabacillus herbersteinensis</name>
    <dbReference type="NCBI Taxonomy" id="283816"/>
    <lineage>
        <taxon>Bacteria</taxon>
        <taxon>Bacillati</taxon>
        <taxon>Bacillota</taxon>
        <taxon>Bacilli</taxon>
        <taxon>Bacillales</taxon>
        <taxon>Bacillaceae</taxon>
        <taxon>Metabacillus</taxon>
    </lineage>
</organism>
<dbReference type="SUPFAM" id="SSF63862">
    <property type="entry name" value="Thiamin pyrophosphokinase, substrate-binding domain"/>
    <property type="match status" value="1"/>
</dbReference>
<dbReference type="Pfam" id="PF04263">
    <property type="entry name" value="TPK_catalytic"/>
    <property type="match status" value="1"/>
</dbReference>
<dbReference type="Pfam" id="PF04265">
    <property type="entry name" value="TPK_B1_binding"/>
    <property type="match status" value="1"/>
</dbReference>
<dbReference type="EC" id="2.7.6.2" evidence="5"/>
<evidence type="ECO:0000256" key="4">
    <source>
        <dbReference type="ARBA" id="ARBA00022840"/>
    </source>
</evidence>
<dbReference type="SMART" id="SM00983">
    <property type="entry name" value="TPK_B1_binding"/>
    <property type="match status" value="1"/>
</dbReference>
<evidence type="ECO:0000256" key="2">
    <source>
        <dbReference type="ARBA" id="ARBA00022741"/>
    </source>
</evidence>
<evidence type="ECO:0000256" key="1">
    <source>
        <dbReference type="ARBA" id="ARBA00022679"/>
    </source>
</evidence>
<dbReference type="PANTHER" id="PTHR41299">
    <property type="entry name" value="THIAMINE PYROPHOSPHOKINASE"/>
    <property type="match status" value="1"/>
</dbReference>
<dbReference type="EMBL" id="JBHLVO010000004">
    <property type="protein sequence ID" value="MFC0271250.1"/>
    <property type="molecule type" value="Genomic_DNA"/>
</dbReference>
<dbReference type="InterPro" id="IPR036759">
    <property type="entry name" value="TPK_catalytic_sf"/>
</dbReference>
<dbReference type="InterPro" id="IPR053149">
    <property type="entry name" value="TPK"/>
</dbReference>
<dbReference type="CDD" id="cd07995">
    <property type="entry name" value="TPK"/>
    <property type="match status" value="1"/>
</dbReference>
<comment type="caution">
    <text evidence="7">The sequence shown here is derived from an EMBL/GenBank/DDBJ whole genome shotgun (WGS) entry which is preliminary data.</text>
</comment>
<feature type="domain" description="Thiamin pyrophosphokinase thiamin-binding" evidence="6">
    <location>
        <begin position="143"/>
        <end position="209"/>
    </location>
</feature>